<dbReference type="Gene3D" id="3.30.70.1260">
    <property type="entry name" value="bacterial protein sp0830 like"/>
    <property type="match status" value="1"/>
</dbReference>
<dbReference type="InterPro" id="IPR012545">
    <property type="entry name" value="DUF1697"/>
</dbReference>
<keyword evidence="2" id="KW-1185">Reference proteome</keyword>
<reference evidence="1 2" key="1">
    <citation type="submission" date="2023-07" db="EMBL/GenBank/DDBJ databases">
        <title>Genomic Encyclopedia of Type Strains, Phase IV (KMG-IV): sequencing the most valuable type-strain genomes for metagenomic binning, comparative biology and taxonomic classification.</title>
        <authorList>
            <person name="Goeker M."/>
        </authorList>
    </citation>
    <scope>NUCLEOTIDE SEQUENCE [LARGE SCALE GENOMIC DNA]</scope>
    <source>
        <strain evidence="1 2">DSM 14914</strain>
    </source>
</reference>
<dbReference type="RefSeq" id="WP_152381631.1">
    <property type="nucleotide sequence ID" value="NZ_CP045298.1"/>
</dbReference>
<sequence length="201" mass="22809">MVYTALLRGINVGGNNKVDMKILKKSFEQAGMKNVVTYINSGNIIFTTTGHSKMDIAQILEKAITDTFGLQIKVLVISLEDMKKVMSTLPESWMNNDKLRCDVLYLWEDINDASVLDKLIFKPEIETMKYAPSAIIWAIDKINVTKGSMTKLIGSELYRQMTIRNLNTTRKIYQLMMAADEEKKMISPAQIPINFADNDCQ</sequence>
<evidence type="ECO:0000313" key="1">
    <source>
        <dbReference type="EMBL" id="MDQ0497270.1"/>
    </source>
</evidence>
<accession>A0ABU0L7S1</accession>
<protein>
    <submittedName>
        <fullName evidence="1">Uncharacterized protein (DUF1697 family)</fullName>
    </submittedName>
</protein>
<comment type="caution">
    <text evidence="1">The sequence shown here is derived from an EMBL/GenBank/DDBJ whole genome shotgun (WGS) entry which is preliminary data.</text>
</comment>
<evidence type="ECO:0000313" key="2">
    <source>
        <dbReference type="Proteomes" id="UP001242811"/>
    </source>
</evidence>
<dbReference type="Pfam" id="PF08002">
    <property type="entry name" value="DUF1697"/>
    <property type="match status" value="1"/>
</dbReference>
<dbReference type="SUPFAM" id="SSF160379">
    <property type="entry name" value="SP0830-like"/>
    <property type="match status" value="1"/>
</dbReference>
<gene>
    <name evidence="1" type="ORF">QOZ95_005489</name>
</gene>
<dbReference type="Proteomes" id="UP001242811">
    <property type="component" value="Unassembled WGS sequence"/>
</dbReference>
<dbReference type="PIRSF" id="PIRSF008502">
    <property type="entry name" value="UCP008502"/>
    <property type="match status" value="1"/>
</dbReference>
<dbReference type="Gene3D" id="3.30.70.1280">
    <property type="entry name" value="SP0830-like domains"/>
    <property type="match status" value="1"/>
</dbReference>
<organism evidence="1 2">
    <name type="scientific">Paenibacillus brasilensis</name>
    <dbReference type="NCBI Taxonomy" id="128574"/>
    <lineage>
        <taxon>Bacteria</taxon>
        <taxon>Bacillati</taxon>
        <taxon>Bacillota</taxon>
        <taxon>Bacilli</taxon>
        <taxon>Bacillales</taxon>
        <taxon>Paenibacillaceae</taxon>
        <taxon>Paenibacillus</taxon>
    </lineage>
</organism>
<dbReference type="EMBL" id="JAUSWA010000065">
    <property type="protein sequence ID" value="MDQ0497270.1"/>
    <property type="molecule type" value="Genomic_DNA"/>
</dbReference>
<dbReference type="PANTHER" id="PTHR36439:SF1">
    <property type="entry name" value="DUF1697 DOMAIN-CONTAINING PROTEIN"/>
    <property type="match status" value="1"/>
</dbReference>
<proteinExistence type="predicted"/>
<dbReference type="PANTHER" id="PTHR36439">
    <property type="entry name" value="BLL4334 PROTEIN"/>
    <property type="match status" value="1"/>
</dbReference>
<name>A0ABU0L7S1_9BACL</name>